<evidence type="ECO:0000259" key="3">
    <source>
        <dbReference type="Pfam" id="PF22725"/>
    </source>
</evidence>
<keyword evidence="1" id="KW-0560">Oxidoreductase</keyword>
<feature type="domain" description="GFO/IDH/MocA-like oxidoreductase" evidence="3">
    <location>
        <begin position="141"/>
        <end position="245"/>
    </location>
</feature>
<dbReference type="PANTHER" id="PTHR43818">
    <property type="entry name" value="BCDNA.GH03377"/>
    <property type="match status" value="1"/>
</dbReference>
<dbReference type="GO" id="GO:0000166">
    <property type="term" value="F:nucleotide binding"/>
    <property type="evidence" value="ECO:0007669"/>
    <property type="project" value="InterPro"/>
</dbReference>
<dbReference type="InterPro" id="IPR050463">
    <property type="entry name" value="Gfo/Idh/MocA_oxidrdct_glycsds"/>
</dbReference>
<dbReference type="SUPFAM" id="SSF55347">
    <property type="entry name" value="Glyceraldehyde-3-phosphate dehydrogenase-like, C-terminal domain"/>
    <property type="match status" value="1"/>
</dbReference>
<feature type="domain" description="Gfo/Idh/MocA-like oxidoreductase N-terminal" evidence="2">
    <location>
        <begin position="4"/>
        <end position="124"/>
    </location>
</feature>
<evidence type="ECO:0000259" key="2">
    <source>
        <dbReference type="Pfam" id="PF01408"/>
    </source>
</evidence>
<dbReference type="Proteomes" id="UP000249377">
    <property type="component" value="Unassembled WGS sequence"/>
</dbReference>
<dbReference type="Pfam" id="PF22725">
    <property type="entry name" value="GFO_IDH_MocA_C3"/>
    <property type="match status" value="1"/>
</dbReference>
<dbReference type="InterPro" id="IPR036291">
    <property type="entry name" value="NAD(P)-bd_dom_sf"/>
</dbReference>
<evidence type="ECO:0000256" key="1">
    <source>
        <dbReference type="ARBA" id="ARBA00023002"/>
    </source>
</evidence>
<dbReference type="InterPro" id="IPR055170">
    <property type="entry name" value="GFO_IDH_MocA-like_dom"/>
</dbReference>
<name>A0A328UMG7_9FIRM</name>
<dbReference type="AlphaFoldDB" id="A0A328UMG7"/>
<gene>
    <name evidence="4" type="ORF">DPQ25_04205</name>
</gene>
<reference evidence="4 5" key="1">
    <citation type="submission" date="2018-06" db="EMBL/GenBank/DDBJ databases">
        <title>Noncontiguous genome sequence of Ruminococcaceae bacterium ASD2818.</title>
        <authorList>
            <person name="Chaplin A.V."/>
            <person name="Sokolova S.R."/>
            <person name="Kochetkova T.O."/>
            <person name="Goltsov A.Y."/>
            <person name="Trofimov D.Y."/>
            <person name="Efimov B.A."/>
        </authorList>
    </citation>
    <scope>NUCLEOTIDE SEQUENCE [LARGE SCALE GENOMIC DNA]</scope>
    <source>
        <strain evidence="4 5">ASD2818</strain>
    </source>
</reference>
<dbReference type="SUPFAM" id="SSF51735">
    <property type="entry name" value="NAD(P)-binding Rossmann-fold domains"/>
    <property type="match status" value="1"/>
</dbReference>
<dbReference type="InterPro" id="IPR000683">
    <property type="entry name" value="Gfo/Idh/MocA-like_OxRdtase_N"/>
</dbReference>
<evidence type="ECO:0000313" key="5">
    <source>
        <dbReference type="Proteomes" id="UP000249377"/>
    </source>
</evidence>
<dbReference type="RefSeq" id="WP_112331888.1">
    <property type="nucleotide sequence ID" value="NZ_JADPHD010000004.1"/>
</dbReference>
<proteinExistence type="predicted"/>
<dbReference type="EMBL" id="QLYR01000001">
    <property type="protein sequence ID" value="RAQ30693.1"/>
    <property type="molecule type" value="Genomic_DNA"/>
</dbReference>
<organism evidence="4 5">
    <name type="scientific">Hydrogeniiclostridium mannosilyticum</name>
    <dbReference type="NCBI Taxonomy" id="2764322"/>
    <lineage>
        <taxon>Bacteria</taxon>
        <taxon>Bacillati</taxon>
        <taxon>Bacillota</taxon>
        <taxon>Clostridia</taxon>
        <taxon>Eubacteriales</taxon>
        <taxon>Acutalibacteraceae</taxon>
        <taxon>Hydrogeniiclostridium</taxon>
    </lineage>
</organism>
<dbReference type="Pfam" id="PF01408">
    <property type="entry name" value="GFO_IDH_MocA"/>
    <property type="match status" value="1"/>
</dbReference>
<dbReference type="PANTHER" id="PTHR43818:SF11">
    <property type="entry name" value="BCDNA.GH03377"/>
    <property type="match status" value="1"/>
</dbReference>
<accession>A0A328UMG7</accession>
<sequence length="380" mass="42864">MKNIRFGIIGCGLMGKEFASASARWCHLRLDVPRPEIVAVCDINPEARQWFVQNFPTVSFETGDYHDLLARADVDAVYCALPHVLHEQVYVDIIEAGKHLLGEKPFGIDRQANAHILEAVARHPEAVVRCASEFPYFPACQELIHWIQAEKFGRILEVKAGFNHASDLDTGKPINWKRRRATNGEYGCMGDLGIHTQHVPFRMGWRPKNVYAVLSDVVRERPDGKGGIVACDTYDNATMVCQCVDQKGMEFPMYIETKRLSPGSTNEWYLKVSGMKASAYFTTSDPNAFHYLYTEGKNQAWCRVDLGFRPLFPTITGDIFEFGFTDSILQMWAAFLCEAAGLPVDFGCFTPEETRLSHALQTAALQSWQEKRAVDIEELP</sequence>
<comment type="caution">
    <text evidence="4">The sequence shown here is derived from an EMBL/GenBank/DDBJ whole genome shotgun (WGS) entry which is preliminary data.</text>
</comment>
<dbReference type="Gene3D" id="3.30.360.10">
    <property type="entry name" value="Dihydrodipicolinate Reductase, domain 2"/>
    <property type="match status" value="1"/>
</dbReference>
<keyword evidence="5" id="KW-1185">Reference proteome</keyword>
<evidence type="ECO:0000313" key="4">
    <source>
        <dbReference type="EMBL" id="RAQ30693.1"/>
    </source>
</evidence>
<protein>
    <submittedName>
        <fullName evidence="4">Gfo/Idh/MocA family oxidoreductase</fullName>
    </submittedName>
</protein>
<dbReference type="GO" id="GO:0016491">
    <property type="term" value="F:oxidoreductase activity"/>
    <property type="evidence" value="ECO:0007669"/>
    <property type="project" value="UniProtKB-KW"/>
</dbReference>
<dbReference type="Gene3D" id="3.40.50.720">
    <property type="entry name" value="NAD(P)-binding Rossmann-like Domain"/>
    <property type="match status" value="1"/>
</dbReference>